<gene>
    <name evidence="6" type="ORF">QQS21_008794</name>
</gene>
<dbReference type="InterPro" id="IPR035985">
    <property type="entry name" value="Ubiquitin-activating_enz"/>
</dbReference>
<dbReference type="GO" id="GO:0019781">
    <property type="term" value="F:NEDD8 activating enzyme activity"/>
    <property type="evidence" value="ECO:0007669"/>
    <property type="project" value="UniProtKB-UniRule"/>
</dbReference>
<evidence type="ECO:0000256" key="3">
    <source>
        <dbReference type="ARBA" id="ARBA00022786"/>
    </source>
</evidence>
<comment type="similarity">
    <text evidence="2 4">Belongs to the ubiquitin-activating E1 family. ULA1 subfamily.</text>
</comment>
<accession>A0AAJ0CKH6</accession>
<dbReference type="SUPFAM" id="SSF69572">
    <property type="entry name" value="Activating enzymes of the ubiquitin-like proteins"/>
    <property type="match status" value="1"/>
</dbReference>
<evidence type="ECO:0000313" key="7">
    <source>
        <dbReference type="Proteomes" id="UP001251528"/>
    </source>
</evidence>
<dbReference type="InterPro" id="IPR030667">
    <property type="entry name" value="APP-BP1"/>
</dbReference>
<dbReference type="GO" id="GO:0045116">
    <property type="term" value="P:protein neddylation"/>
    <property type="evidence" value="ECO:0007669"/>
    <property type="project" value="UniProtKB-UniRule"/>
</dbReference>
<dbReference type="InterPro" id="IPR045886">
    <property type="entry name" value="ThiF/MoeB/HesA"/>
</dbReference>
<proteinExistence type="inferred from homology"/>
<dbReference type="InterPro" id="IPR000594">
    <property type="entry name" value="ThiF_NAD_FAD-bd"/>
</dbReference>
<dbReference type="Pfam" id="PF00899">
    <property type="entry name" value="ThiF"/>
    <property type="match status" value="1"/>
</dbReference>
<comment type="pathway">
    <text evidence="1 4">Protein modification; protein neddylation.</text>
</comment>
<name>A0AAJ0CKH6_9HYPO</name>
<dbReference type="Gene3D" id="3.40.50.720">
    <property type="entry name" value="NAD(P)-binding Rossmann-like Domain"/>
    <property type="match status" value="2"/>
</dbReference>
<dbReference type="Proteomes" id="UP001251528">
    <property type="component" value="Unassembled WGS sequence"/>
</dbReference>
<evidence type="ECO:0000256" key="2">
    <source>
        <dbReference type="ARBA" id="ARBA00006868"/>
    </source>
</evidence>
<dbReference type="PIRSF" id="PIRSF039099">
    <property type="entry name" value="APP-BP1"/>
    <property type="match status" value="1"/>
</dbReference>
<feature type="domain" description="THIF-type NAD/FAD binding fold" evidence="5">
    <location>
        <begin position="22"/>
        <end position="533"/>
    </location>
</feature>
<keyword evidence="3 4" id="KW-0833">Ubl conjugation pathway</keyword>
<comment type="caution">
    <text evidence="6">The sequence shown here is derived from an EMBL/GenBank/DDBJ whole genome shotgun (WGS) entry which is preliminary data.</text>
</comment>
<dbReference type="AlphaFoldDB" id="A0AAJ0CKH6"/>
<sequence length="546" mass="60611">MSQGQRMAGHSLHGPTDKERKYDRQLRLWAASGQAALESAHVLLVNTGTGTVGFETLKNLVLPGIGRFTVADGATVKDPDLGVNFFLDEVCLGKSRALCCRDYLVELNPEVQGDWFPKDNADLDIGKLISLSPPFTIILYTLPLNLNHVRSLEIHAEQHNIPLLAVHSSGFYAYFTVKLHTLLPIVDTHPDEAATADLRLLYPWAQLSDFARDLTGDIDHQSDHNHGHLPWVAILLHYLEKWKAANGGVMPSTYSQKTTFRDFVAQGTRRNNPEGGEENFDEAVAAVMKHVSQSSLSVSLQEVFNLEDKAQISDHQVENFWIIAKAVKQFYHMHHQLPLPGGVPDMKAQSDVYMELQSIYKSKARQDADEVMRMVRAMTGGERIERHEVVLFCKNAKFIKLLLGSHDAPSIHQVVENELLNDELAETTGFQTPYSLIPIYLALNSLASAPKASPGEIVEHVTNFVPKLAGNQRLFQVAQELSRSDSGELHNVSALIGGMVAQEMIKIMTGQYVPIDNTCIFDGIESRCQILRLSLDGNWAGHGVDA</sequence>
<evidence type="ECO:0000256" key="4">
    <source>
        <dbReference type="PIRNR" id="PIRNR039099"/>
    </source>
</evidence>
<evidence type="ECO:0000313" key="6">
    <source>
        <dbReference type="EMBL" id="KAK2593478.1"/>
    </source>
</evidence>
<reference evidence="6" key="1">
    <citation type="submission" date="2023-06" db="EMBL/GenBank/DDBJ databases">
        <title>Conoideocrella luteorostrata (Hypocreales: Clavicipitaceae), a potential biocontrol fungus for elongate hemlock scale in United States Christmas tree production areas.</title>
        <authorList>
            <person name="Barrett H."/>
            <person name="Lovett B."/>
            <person name="Macias A.M."/>
            <person name="Stajich J.E."/>
            <person name="Kasson M.T."/>
        </authorList>
    </citation>
    <scope>NUCLEOTIDE SEQUENCE</scope>
    <source>
        <strain evidence="6">ARSEF 14590</strain>
    </source>
</reference>
<keyword evidence="7" id="KW-1185">Reference proteome</keyword>
<evidence type="ECO:0000256" key="1">
    <source>
        <dbReference type="ARBA" id="ARBA00005032"/>
    </source>
</evidence>
<dbReference type="EMBL" id="JASWJB010000209">
    <property type="protein sequence ID" value="KAK2593478.1"/>
    <property type="molecule type" value="Genomic_DNA"/>
</dbReference>
<dbReference type="PANTHER" id="PTHR10953:SF29">
    <property type="entry name" value="NEDD8-ACTIVATING ENZYME E1 REGULATORY SUBUNIT"/>
    <property type="match status" value="1"/>
</dbReference>
<organism evidence="6 7">
    <name type="scientific">Conoideocrella luteorostrata</name>
    <dbReference type="NCBI Taxonomy" id="1105319"/>
    <lineage>
        <taxon>Eukaryota</taxon>
        <taxon>Fungi</taxon>
        <taxon>Dikarya</taxon>
        <taxon>Ascomycota</taxon>
        <taxon>Pezizomycotina</taxon>
        <taxon>Sordariomycetes</taxon>
        <taxon>Hypocreomycetidae</taxon>
        <taxon>Hypocreales</taxon>
        <taxon>Clavicipitaceae</taxon>
        <taxon>Conoideocrella</taxon>
    </lineage>
</organism>
<dbReference type="PANTHER" id="PTHR10953">
    <property type="entry name" value="UBIQUITIN-ACTIVATING ENZYME E1"/>
    <property type="match status" value="1"/>
</dbReference>
<dbReference type="GO" id="GO:0005737">
    <property type="term" value="C:cytoplasm"/>
    <property type="evidence" value="ECO:0007669"/>
    <property type="project" value="TreeGrafter"/>
</dbReference>
<evidence type="ECO:0000259" key="5">
    <source>
        <dbReference type="Pfam" id="PF00899"/>
    </source>
</evidence>
<comment type="function">
    <text evidence="4">Regulatory subunit of the dimeric UBA3-ULA1 E1 enzyme.</text>
</comment>
<protein>
    <recommendedName>
        <fullName evidence="4">NEDD8-activating enzyme E1 regulatory subunit</fullName>
    </recommendedName>
</protein>